<dbReference type="PANTHER" id="PTHR18966">
    <property type="entry name" value="IONOTROPIC GLUTAMATE RECEPTOR"/>
    <property type="match status" value="1"/>
</dbReference>
<keyword evidence="10" id="KW-0675">Receptor</keyword>
<keyword evidence="8" id="KW-0406">Ion transport</keyword>
<dbReference type="SMART" id="SM00079">
    <property type="entry name" value="PBPe"/>
    <property type="match status" value="1"/>
</dbReference>
<evidence type="ECO:0000313" key="19">
    <source>
        <dbReference type="EMBL" id="KAJ9587713.1"/>
    </source>
</evidence>
<keyword evidence="11" id="KW-0325">Glycoprotein</keyword>
<evidence type="ECO:0000256" key="8">
    <source>
        <dbReference type="ARBA" id="ARBA00023065"/>
    </source>
</evidence>
<keyword evidence="13" id="KW-1071">Ligand-gated ion channel</keyword>
<evidence type="ECO:0000256" key="9">
    <source>
        <dbReference type="ARBA" id="ARBA00023136"/>
    </source>
</evidence>
<proteinExistence type="inferred from homology"/>
<evidence type="ECO:0000313" key="20">
    <source>
        <dbReference type="Proteomes" id="UP001233999"/>
    </source>
</evidence>
<dbReference type="AlphaFoldDB" id="A0AAD8EEU5"/>
<feature type="transmembrane region" description="Helical" evidence="16">
    <location>
        <begin position="277"/>
        <end position="296"/>
    </location>
</feature>
<keyword evidence="7" id="KW-0770">Synapse</keyword>
<feature type="transmembrane region" description="Helical" evidence="16">
    <location>
        <begin position="519"/>
        <end position="543"/>
    </location>
</feature>
<dbReference type="FunFam" id="3.40.190.10:FF:000060">
    <property type="entry name" value="Glutamate receptor ionotropic, kainate 1"/>
    <property type="match status" value="1"/>
</dbReference>
<dbReference type="EMBL" id="JASPKZ010006073">
    <property type="protein sequence ID" value="KAJ9587713.1"/>
    <property type="molecule type" value="Genomic_DNA"/>
</dbReference>
<feature type="domain" description="Ionotropic glutamate receptor C-terminal" evidence="17">
    <location>
        <begin position="61"/>
        <end position="495"/>
    </location>
</feature>
<evidence type="ECO:0000256" key="13">
    <source>
        <dbReference type="ARBA" id="ARBA00023286"/>
    </source>
</evidence>
<reference evidence="19" key="1">
    <citation type="journal article" date="2023" name="IScience">
        <title>Live-bearing cockroach genome reveals convergent evolutionary mechanisms linked to viviparity in insects and beyond.</title>
        <authorList>
            <person name="Fouks B."/>
            <person name="Harrison M.C."/>
            <person name="Mikhailova A.A."/>
            <person name="Marchal E."/>
            <person name="English S."/>
            <person name="Carruthers M."/>
            <person name="Jennings E.C."/>
            <person name="Chiamaka E.L."/>
            <person name="Frigard R.A."/>
            <person name="Pippel M."/>
            <person name="Attardo G.M."/>
            <person name="Benoit J.B."/>
            <person name="Bornberg-Bauer E."/>
            <person name="Tobe S.S."/>
        </authorList>
    </citation>
    <scope>NUCLEOTIDE SEQUENCE</scope>
    <source>
        <strain evidence="19">Stay&amp;Tobe</strain>
    </source>
</reference>
<feature type="transmembrane region" description="Helical" evidence="16">
    <location>
        <begin position="333"/>
        <end position="355"/>
    </location>
</feature>
<keyword evidence="3" id="KW-1003">Cell membrane</keyword>
<evidence type="ECO:0000256" key="16">
    <source>
        <dbReference type="SAM" id="Phobius"/>
    </source>
</evidence>
<dbReference type="Gene3D" id="3.40.50.2300">
    <property type="match status" value="2"/>
</dbReference>
<comment type="caution">
    <text evidence="19">The sequence shown here is derived from an EMBL/GenBank/DDBJ whole genome shotgun (WGS) entry which is preliminary data.</text>
</comment>
<dbReference type="FunFam" id="1.10.287.70:FF:000134">
    <property type="entry name" value="Glutamate receptor, ionotropic kainate"/>
    <property type="match status" value="1"/>
</dbReference>
<keyword evidence="6 16" id="KW-1133">Transmembrane helix</keyword>
<evidence type="ECO:0000256" key="2">
    <source>
        <dbReference type="ARBA" id="ARBA00022448"/>
    </source>
</evidence>
<dbReference type="InterPro" id="IPR019594">
    <property type="entry name" value="Glu/Gly-bd"/>
</dbReference>
<evidence type="ECO:0000256" key="3">
    <source>
        <dbReference type="ARBA" id="ARBA00022475"/>
    </source>
</evidence>
<feature type="non-terminal residue" evidence="19">
    <location>
        <position position="557"/>
    </location>
</feature>
<evidence type="ECO:0000256" key="5">
    <source>
        <dbReference type="ARBA" id="ARBA00022729"/>
    </source>
</evidence>
<accession>A0AAD8EEU5</accession>
<dbReference type="GO" id="GO:0015276">
    <property type="term" value="F:ligand-gated monoatomic ion channel activity"/>
    <property type="evidence" value="ECO:0007669"/>
    <property type="project" value="InterPro"/>
</dbReference>
<keyword evidence="2" id="KW-0813">Transport</keyword>
<comment type="similarity">
    <text evidence="1">Belongs to the glutamate-gated ion channel (TC 1.A.10.1) family.</text>
</comment>
<dbReference type="SUPFAM" id="SSF53850">
    <property type="entry name" value="Periplasmic binding protein-like II"/>
    <property type="match status" value="1"/>
</dbReference>
<evidence type="ECO:0000256" key="4">
    <source>
        <dbReference type="ARBA" id="ARBA00022692"/>
    </source>
</evidence>
<keyword evidence="20" id="KW-1185">Reference proteome</keyword>
<dbReference type="InterPro" id="IPR015683">
    <property type="entry name" value="Ionotropic_Glu_rcpt"/>
</dbReference>
<evidence type="ECO:0000256" key="7">
    <source>
        <dbReference type="ARBA" id="ARBA00023018"/>
    </source>
</evidence>
<keyword evidence="14" id="KW-0407">Ion channel</keyword>
<dbReference type="SMART" id="SM00918">
    <property type="entry name" value="Lig_chan-Glu_bd"/>
    <property type="match status" value="1"/>
</dbReference>
<dbReference type="Proteomes" id="UP001233999">
    <property type="component" value="Unassembled WGS sequence"/>
</dbReference>
<evidence type="ECO:0000256" key="11">
    <source>
        <dbReference type="ARBA" id="ARBA00023180"/>
    </source>
</evidence>
<reference evidence="19" key="2">
    <citation type="submission" date="2023-05" db="EMBL/GenBank/DDBJ databases">
        <authorList>
            <person name="Fouks B."/>
        </authorList>
    </citation>
    <scope>NUCLEOTIDE SEQUENCE</scope>
    <source>
        <strain evidence="19">Stay&amp;Tobe</strain>
        <tissue evidence="19">Testes</tissue>
    </source>
</reference>
<keyword evidence="4 16" id="KW-0812">Transmembrane</keyword>
<protein>
    <submittedName>
        <fullName evidence="19">Uncharacterized protein</fullName>
    </submittedName>
</protein>
<evidence type="ECO:0000256" key="6">
    <source>
        <dbReference type="ARBA" id="ARBA00022989"/>
    </source>
</evidence>
<evidence type="ECO:0000256" key="12">
    <source>
        <dbReference type="ARBA" id="ARBA00023257"/>
    </source>
</evidence>
<feature type="domain" description="Ionotropic glutamate receptor L-glutamate and glycine-binding" evidence="18">
    <location>
        <begin position="71"/>
        <end position="135"/>
    </location>
</feature>
<dbReference type="FunFam" id="1.10.287.70:FF:000105">
    <property type="entry name" value="Eye-enriched kainate receptor, isoform A"/>
    <property type="match status" value="1"/>
</dbReference>
<evidence type="ECO:0000259" key="18">
    <source>
        <dbReference type="SMART" id="SM00918"/>
    </source>
</evidence>
<sequence length="557" mass="62973">AGLHGLTGHIEFNEGKRNNFKLDLLKLKREELRKVGQWSPSTGINITDPTAFYETIVTNITLVVMTREEKPYVMVKEDKNLTGNARYEGFCIDLLKWIATQVGFHYAIRLVPDHMYGVFDPETKEWNGIVRELMEKRADLAVASMTINYARESVIDFTKPFMNLGIGILFKVPTSQPTRLFSFMNPLAAEIWLYVLAAYLLVSFTLFVMARFSPYEWNNPHPCLAESDVVENQFSVSNSFWFITGTFLRQGSGLNPKVSESMPSRLFSFLNPLAIEIWLYMFGAYILVSVAALLVIENDFTLANSFWFTIGTLMQQGSDLNPKATSTRIVGGIWWFFTLIIISSYTANLAAFLTVERMITPIENAADLAEQTEISYGTLEGGSTMTFFRDSKIGIYQKMWRFMESKRPSVFVSTYEEGVKRVLEGNYAFLMESTMLDYAVQRDCNLTQIGGLLDSKGYGIATPKGSPWRDKISLAILELQEKGVIQILYDKWWKNTGDVCNRDDKSKESKANALGVENIGGVFVVLLCGLALAILVAILEFCWNSKKNAQTDRLNSL</sequence>
<feature type="transmembrane region" description="Helical" evidence="16">
    <location>
        <begin position="191"/>
        <end position="212"/>
    </location>
</feature>
<evidence type="ECO:0000256" key="1">
    <source>
        <dbReference type="ARBA" id="ARBA00008685"/>
    </source>
</evidence>
<keyword evidence="12" id="KW-0628">Postsynaptic cell membrane</keyword>
<evidence type="ECO:0000256" key="14">
    <source>
        <dbReference type="ARBA" id="ARBA00023303"/>
    </source>
</evidence>
<dbReference type="FunFam" id="3.40.190.10:FF:000072">
    <property type="entry name" value="glutamate receptor ionotropic, kainate 4"/>
    <property type="match status" value="1"/>
</dbReference>
<dbReference type="InterPro" id="IPR001320">
    <property type="entry name" value="Iontro_rcpt_C"/>
</dbReference>
<dbReference type="GO" id="GO:0045211">
    <property type="term" value="C:postsynaptic membrane"/>
    <property type="evidence" value="ECO:0007669"/>
    <property type="project" value="UniProtKB-SubCell"/>
</dbReference>
<dbReference type="FunFam" id="3.40.190.10:FF:000167">
    <property type="entry name" value="Eye-enriched kainate receptor, isoform B"/>
    <property type="match status" value="1"/>
</dbReference>
<dbReference type="Gene3D" id="1.10.287.70">
    <property type="match status" value="2"/>
</dbReference>
<gene>
    <name evidence="19" type="ORF">L9F63_018864</name>
</gene>
<name>A0AAD8EEU5_DIPPU</name>
<dbReference type="Pfam" id="PF00060">
    <property type="entry name" value="Lig_chan"/>
    <property type="match status" value="2"/>
</dbReference>
<organism evidence="19 20">
    <name type="scientific">Diploptera punctata</name>
    <name type="common">Pacific beetle cockroach</name>
    <dbReference type="NCBI Taxonomy" id="6984"/>
    <lineage>
        <taxon>Eukaryota</taxon>
        <taxon>Metazoa</taxon>
        <taxon>Ecdysozoa</taxon>
        <taxon>Arthropoda</taxon>
        <taxon>Hexapoda</taxon>
        <taxon>Insecta</taxon>
        <taxon>Pterygota</taxon>
        <taxon>Neoptera</taxon>
        <taxon>Polyneoptera</taxon>
        <taxon>Dictyoptera</taxon>
        <taxon>Blattodea</taxon>
        <taxon>Blaberoidea</taxon>
        <taxon>Blaberidae</taxon>
        <taxon>Diplopterinae</taxon>
        <taxon>Diploptera</taxon>
    </lineage>
</organism>
<dbReference type="Gene3D" id="3.40.190.10">
    <property type="entry name" value="Periplasmic binding protein-like II"/>
    <property type="match status" value="2"/>
</dbReference>
<evidence type="ECO:0000256" key="15">
    <source>
        <dbReference type="ARBA" id="ARBA00034104"/>
    </source>
</evidence>
<comment type="subcellular location">
    <subcellularLocation>
        <location evidence="15">Postsynaptic cell membrane</location>
        <topology evidence="15">Multi-pass membrane protein</topology>
    </subcellularLocation>
</comment>
<keyword evidence="5" id="KW-0732">Signal</keyword>
<dbReference type="Pfam" id="PF10613">
    <property type="entry name" value="Lig_chan-Glu_bd"/>
    <property type="match status" value="1"/>
</dbReference>
<evidence type="ECO:0000259" key="17">
    <source>
        <dbReference type="SMART" id="SM00079"/>
    </source>
</evidence>
<keyword evidence="9 16" id="KW-0472">Membrane</keyword>
<feature type="non-terminal residue" evidence="19">
    <location>
        <position position="1"/>
    </location>
</feature>
<dbReference type="SUPFAM" id="SSF81324">
    <property type="entry name" value="Voltage-gated potassium channels"/>
    <property type="match status" value="1"/>
</dbReference>
<evidence type="ECO:0000256" key="10">
    <source>
        <dbReference type="ARBA" id="ARBA00023170"/>
    </source>
</evidence>